<feature type="chain" id="PRO_5045673164" evidence="1">
    <location>
        <begin position="17"/>
        <end position="725"/>
    </location>
</feature>
<gene>
    <name evidence="2" type="ORF">PGQ11_007586</name>
</gene>
<dbReference type="PANTHER" id="PTHR36578:SF2">
    <property type="entry name" value="PA14 DOMAIN-CONTAINING PROTEIN"/>
    <property type="match status" value="1"/>
</dbReference>
<name>A0ABR2IVZ3_9PEZI</name>
<reference evidence="2 3" key="1">
    <citation type="journal article" date="2024" name="IMA Fungus">
        <title>Apiospora arundinis, a panoply of carbohydrate-active enzymes and secondary metabolites.</title>
        <authorList>
            <person name="Sorensen T."/>
            <person name="Petersen C."/>
            <person name="Muurmann A.T."/>
            <person name="Christiansen J.V."/>
            <person name="Brundto M.L."/>
            <person name="Overgaard C.K."/>
            <person name="Boysen A.T."/>
            <person name="Wollenberg R.D."/>
            <person name="Larsen T.O."/>
            <person name="Sorensen J.L."/>
            <person name="Nielsen K.L."/>
            <person name="Sondergaard T.E."/>
        </authorList>
    </citation>
    <scope>NUCLEOTIDE SEQUENCE [LARGE SCALE GENOMIC DNA]</scope>
    <source>
        <strain evidence="2 3">AAU 773</strain>
    </source>
</reference>
<keyword evidence="1" id="KW-0732">Signal</keyword>
<evidence type="ECO:0000256" key="1">
    <source>
        <dbReference type="SAM" id="SignalP"/>
    </source>
</evidence>
<keyword evidence="3" id="KW-1185">Reference proteome</keyword>
<proteinExistence type="predicted"/>
<accession>A0ABR2IVZ3</accession>
<dbReference type="Proteomes" id="UP001390339">
    <property type="component" value="Unassembled WGS sequence"/>
</dbReference>
<feature type="signal peptide" evidence="1">
    <location>
        <begin position="1"/>
        <end position="16"/>
    </location>
</feature>
<evidence type="ECO:0000313" key="2">
    <source>
        <dbReference type="EMBL" id="KAK8869008.1"/>
    </source>
</evidence>
<dbReference type="PANTHER" id="PTHR36578">
    <property type="entry name" value="CHROMOSOME 15, WHOLE GENOME SHOTGUN SEQUENCE"/>
    <property type="match status" value="1"/>
</dbReference>
<comment type="caution">
    <text evidence="2">The sequence shown here is derived from an EMBL/GenBank/DDBJ whole genome shotgun (WGS) entry which is preliminary data.</text>
</comment>
<sequence length="725" mass="75986">MKSAIFAAAFAAVACAQDIDWDAWDSEPKPTPTSAPVGGGSEIVPYDKHAAAASAAADVTAALNNAPPQRRDVDNARVNIKRSPCQAQPLGAGAVPSPDTASAFLSYADFASQASAAPTPSGYNQAFSNLAASSSAYGYMGYTTLQSYDTALCASKCNAISGCSAINIYFERDPTVEPADSCPDPASTTNIKCVFWGGPVSPDNTKNDGQWRNKFQVVIAGSNGYVSKSIAPQAGYTGPTYLGNAAINAPLDCSGADTYIQPKVFTSGPFDAGLCAAACSAQSAYNIRYPPKDGSKPKTCQFFNTYMLLKNGVPEGQYCSLYTMAWDSSYAKNTGQNRGNDKYTIAYSYSFVNSTNPGKPAIPCNVASATSAIKSATLQPYCSSLLGYTTPVTTATQSAFVTVPAGTSTTNIVPLATSVVTSTQLVAVTQVRKRDLPAATPTPCKDDHSLKRRDAPLVANAKNHDGTFVDLIKAPDVVSQPAENATSATASTSAATTGLARRDAVPSPLANLAPDVVSSACSLVAVPVTTTSIVQTTATSTVTTGFVQVTITAATSTVTSTSVVTSMTTILVAPSAPTGTIGYLKLSPEANQGASYALSDSATHMTDNWYFEDHRETFIVTADGYLYSVTNDAYYYLQGVPSLLWWTHDKTAALPWFESRRNPDGTLTVLLKNNGNAANGYLAFCTKRNWTGDGNGGSGMHMYAIPQAGYYSDCGDIQLYIDPVA</sequence>
<protein>
    <submittedName>
        <fullName evidence="2">Uncharacterized protein</fullName>
    </submittedName>
</protein>
<dbReference type="PROSITE" id="PS51257">
    <property type="entry name" value="PROKAR_LIPOPROTEIN"/>
    <property type="match status" value="1"/>
</dbReference>
<evidence type="ECO:0000313" key="3">
    <source>
        <dbReference type="Proteomes" id="UP001390339"/>
    </source>
</evidence>
<dbReference type="EMBL" id="JAPCWZ010000004">
    <property type="protein sequence ID" value="KAK8869008.1"/>
    <property type="molecule type" value="Genomic_DNA"/>
</dbReference>
<organism evidence="2 3">
    <name type="scientific">Apiospora arundinis</name>
    <dbReference type="NCBI Taxonomy" id="335852"/>
    <lineage>
        <taxon>Eukaryota</taxon>
        <taxon>Fungi</taxon>
        <taxon>Dikarya</taxon>
        <taxon>Ascomycota</taxon>
        <taxon>Pezizomycotina</taxon>
        <taxon>Sordariomycetes</taxon>
        <taxon>Xylariomycetidae</taxon>
        <taxon>Amphisphaeriales</taxon>
        <taxon>Apiosporaceae</taxon>
        <taxon>Apiospora</taxon>
    </lineage>
</organism>